<gene>
    <name evidence="2" type="ORF">AUP40_10495</name>
</gene>
<dbReference type="RefSeq" id="WP_063092397.1">
    <property type="nucleotide sequence ID" value="NZ_DFMA01000005.1"/>
</dbReference>
<proteinExistence type="predicted"/>
<evidence type="ECO:0000313" key="2">
    <source>
        <dbReference type="EMBL" id="KZD06690.1"/>
    </source>
</evidence>
<evidence type="ECO:0000313" key="3">
    <source>
        <dbReference type="Proteomes" id="UP000076167"/>
    </source>
</evidence>
<reference evidence="2 3" key="1">
    <citation type="submission" date="2015-12" db="EMBL/GenBank/DDBJ databases">
        <title>Genome sequence of Thalassospira xiamenensis MCCC 1A03005.</title>
        <authorList>
            <person name="Lu L."/>
            <person name="Lai Q."/>
            <person name="Shao Z."/>
            <person name="Qian P."/>
        </authorList>
    </citation>
    <scope>NUCLEOTIDE SEQUENCE [LARGE SCALE GENOMIC DNA]</scope>
    <source>
        <strain evidence="2 3">MCCC 1A03005</strain>
    </source>
</reference>
<accession>A0ABR5Y6D8</accession>
<comment type="caution">
    <text evidence="2">The sequence shown here is derived from an EMBL/GenBank/DDBJ whole genome shotgun (WGS) entry which is preliminary data.</text>
</comment>
<name>A0ABR5Y6D8_9PROT</name>
<organism evidence="2 3">
    <name type="scientific">Thalassospira xiamenensis</name>
    <dbReference type="NCBI Taxonomy" id="220697"/>
    <lineage>
        <taxon>Bacteria</taxon>
        <taxon>Pseudomonadati</taxon>
        <taxon>Pseudomonadota</taxon>
        <taxon>Alphaproteobacteria</taxon>
        <taxon>Rhodospirillales</taxon>
        <taxon>Thalassospiraceae</taxon>
        <taxon>Thalassospira</taxon>
    </lineage>
</organism>
<keyword evidence="3" id="KW-1185">Reference proteome</keyword>
<evidence type="ECO:0000256" key="1">
    <source>
        <dbReference type="SAM" id="Phobius"/>
    </source>
</evidence>
<dbReference type="Proteomes" id="UP000076167">
    <property type="component" value="Unassembled WGS sequence"/>
</dbReference>
<sequence length="215" mass="23474">MYNANKPNLDELPSSPQLIRSTIVAALVAVVLLVTIILPAEYGIDPTRIGSVLGLTEMGEIKTQLAEEAEADRQMQYELQNLQPGKDQSGLFEILAGLFISSAQAQTAGDGWKDTISFTLTPEQGAEYKLVMEEGAVAPFKWVVEGGAVNFDLHGDGTGGQSVSYEKGRAIPEDEGEITARFTGYHGWFWRNRGKQDVTVTLQVGGNYSELKRTY</sequence>
<keyword evidence="1 2" id="KW-0812">Transmembrane</keyword>
<dbReference type="EMBL" id="LPXL01000004">
    <property type="protein sequence ID" value="KZD06690.1"/>
    <property type="molecule type" value="Genomic_DNA"/>
</dbReference>
<feature type="transmembrane region" description="Helical" evidence="1">
    <location>
        <begin position="18"/>
        <end position="38"/>
    </location>
</feature>
<protein>
    <submittedName>
        <fullName evidence="2">Transmembrane anchor protein</fullName>
    </submittedName>
</protein>
<keyword evidence="1" id="KW-1133">Transmembrane helix</keyword>
<keyword evidence="1" id="KW-0472">Membrane</keyword>